<name>A0A9E7ENP5_9LILI</name>
<dbReference type="Proteomes" id="UP001055439">
    <property type="component" value="Chromosome 10"/>
</dbReference>
<proteinExistence type="predicted"/>
<protein>
    <submittedName>
        <fullName evidence="1">Uncharacterized protein</fullName>
    </submittedName>
</protein>
<organism evidence="1 2">
    <name type="scientific">Musa troglodytarum</name>
    <name type="common">fe'i banana</name>
    <dbReference type="NCBI Taxonomy" id="320322"/>
    <lineage>
        <taxon>Eukaryota</taxon>
        <taxon>Viridiplantae</taxon>
        <taxon>Streptophyta</taxon>
        <taxon>Embryophyta</taxon>
        <taxon>Tracheophyta</taxon>
        <taxon>Spermatophyta</taxon>
        <taxon>Magnoliopsida</taxon>
        <taxon>Liliopsida</taxon>
        <taxon>Zingiberales</taxon>
        <taxon>Musaceae</taxon>
        <taxon>Musa</taxon>
    </lineage>
</organism>
<dbReference type="AlphaFoldDB" id="A0A9E7ENP5"/>
<sequence>MIIVRCTILRLMPSTTTMAILSWAEATPLLKLVLFWYPHRLNHHEAPPTKIRKVKRMCTLLPLRENSLRRPQKYVSELIRV</sequence>
<accession>A0A9E7ENP5</accession>
<reference evidence="1" key="1">
    <citation type="submission" date="2022-05" db="EMBL/GenBank/DDBJ databases">
        <title>The Musa troglodytarum L. genome provides insights into the mechanism of non-climacteric behaviour and enrichment of carotenoids.</title>
        <authorList>
            <person name="Wang J."/>
        </authorList>
    </citation>
    <scope>NUCLEOTIDE SEQUENCE</scope>
    <source>
        <tissue evidence="1">Leaf</tissue>
    </source>
</reference>
<evidence type="ECO:0000313" key="2">
    <source>
        <dbReference type="Proteomes" id="UP001055439"/>
    </source>
</evidence>
<dbReference type="EMBL" id="CP097503">
    <property type="protein sequence ID" value="URD79377.1"/>
    <property type="molecule type" value="Genomic_DNA"/>
</dbReference>
<evidence type="ECO:0000313" key="1">
    <source>
        <dbReference type="EMBL" id="URD79377.1"/>
    </source>
</evidence>
<keyword evidence="2" id="KW-1185">Reference proteome</keyword>
<gene>
    <name evidence="1" type="ORF">MUK42_20046</name>
</gene>